<dbReference type="Proteomes" id="UP000033607">
    <property type="component" value="Unassembled WGS sequence"/>
</dbReference>
<name>A0A0F5YAS7_9CYAN</name>
<organism evidence="2 3">
    <name type="scientific">Limnoraphis robusta CS-951</name>
    <dbReference type="NCBI Taxonomy" id="1637645"/>
    <lineage>
        <taxon>Bacteria</taxon>
        <taxon>Bacillati</taxon>
        <taxon>Cyanobacteriota</taxon>
        <taxon>Cyanophyceae</taxon>
        <taxon>Oscillatoriophycideae</taxon>
        <taxon>Oscillatoriales</taxon>
        <taxon>Sirenicapillariaceae</taxon>
        <taxon>Limnoraphis</taxon>
    </lineage>
</organism>
<sequence>MDDTYQVYVNRVARMTLLETYISQLEHIQESPKYKLLPVGGRQAVPFPGYTIITPPVADDPDNRGFYDHLQACQQQLAEKFDSQLWVPVPADSLHLTLADLIWDSSYRDASQDQSFDHKLLGAIAESFSAFQANVSDQPIRWQVLGIILMTRAIGVCLAPRDESSYEEIVQFRRAIYQNPSFMALGIEQQYHFTAHITFGYFGTIPSDLDRHQISTVLSDFNHQWMDSPQELLIKRAELRKFDDMTRYYREDNWPVLVF</sequence>
<evidence type="ECO:0000313" key="2">
    <source>
        <dbReference type="EMBL" id="KKD35707.1"/>
    </source>
</evidence>
<dbReference type="SUPFAM" id="SSF55144">
    <property type="entry name" value="LigT-like"/>
    <property type="match status" value="1"/>
</dbReference>
<feature type="domain" description="DUF1868" evidence="1">
    <location>
        <begin position="42"/>
        <end position="107"/>
    </location>
</feature>
<comment type="caution">
    <text evidence="2">The sequence shown here is derived from an EMBL/GenBank/DDBJ whole genome shotgun (WGS) entry which is preliminary data.</text>
</comment>
<reference evidence="2 3" key="1">
    <citation type="submission" date="2015-06" db="EMBL/GenBank/DDBJ databases">
        <title>Draft genome assembly of filamentous brackish cyanobacterium Limnoraphis robusta strain CS-951.</title>
        <authorList>
            <person name="Willis A."/>
            <person name="Parks M."/>
            <person name="Burford M.A."/>
        </authorList>
    </citation>
    <scope>NUCLEOTIDE SEQUENCE [LARGE SCALE GENOMIC DNA]</scope>
    <source>
        <strain evidence="2 3">CS-951</strain>
    </source>
</reference>
<dbReference type="InterPro" id="IPR015069">
    <property type="entry name" value="2H-PEstase_DUF1868"/>
</dbReference>
<dbReference type="PATRIC" id="fig|1637645.4.peg.2096"/>
<dbReference type="EMBL" id="LATL02000101">
    <property type="protein sequence ID" value="KKD35707.1"/>
    <property type="molecule type" value="Genomic_DNA"/>
</dbReference>
<dbReference type="Pfam" id="PF08975">
    <property type="entry name" value="2H-phosphodiest"/>
    <property type="match status" value="1"/>
</dbReference>
<dbReference type="InterPro" id="IPR009097">
    <property type="entry name" value="Cyclic_Pdiesterase"/>
</dbReference>
<accession>A0A0F5YAS7</accession>
<dbReference type="Gene3D" id="3.90.1140.10">
    <property type="entry name" value="Cyclic phosphodiesterase"/>
    <property type="match status" value="1"/>
</dbReference>
<proteinExistence type="predicted"/>
<dbReference type="OrthoDB" id="457015at2"/>
<dbReference type="RefSeq" id="WP_046281094.1">
    <property type="nucleotide sequence ID" value="NZ_LATL02000101.1"/>
</dbReference>
<dbReference type="AlphaFoldDB" id="A0A0F5YAS7"/>
<evidence type="ECO:0000259" key="1">
    <source>
        <dbReference type="Pfam" id="PF08975"/>
    </source>
</evidence>
<gene>
    <name evidence="2" type="ORF">WN50_23825</name>
</gene>
<protein>
    <recommendedName>
        <fullName evidence="1">DUF1868 domain-containing protein</fullName>
    </recommendedName>
</protein>
<evidence type="ECO:0000313" key="3">
    <source>
        <dbReference type="Proteomes" id="UP000033607"/>
    </source>
</evidence>